<dbReference type="SUPFAM" id="SSF51197">
    <property type="entry name" value="Clavaminate synthase-like"/>
    <property type="match status" value="2"/>
</dbReference>
<evidence type="ECO:0000256" key="5">
    <source>
        <dbReference type="SAM" id="Phobius"/>
    </source>
</evidence>
<dbReference type="GO" id="GO:0046872">
    <property type="term" value="F:metal ion binding"/>
    <property type="evidence" value="ECO:0007669"/>
    <property type="project" value="UniProtKB-KW"/>
</dbReference>
<feature type="transmembrane region" description="Helical" evidence="5">
    <location>
        <begin position="7"/>
        <end position="23"/>
    </location>
</feature>
<keyword evidence="2" id="KW-0479">Metal-binding</keyword>
<dbReference type="Pfam" id="PF13621">
    <property type="entry name" value="Cupin_8"/>
    <property type="match status" value="2"/>
</dbReference>
<feature type="domain" description="JmjC" evidence="6">
    <location>
        <begin position="1"/>
        <end position="112"/>
    </location>
</feature>
<name>A0A6C0HTL1_9ZZZZ</name>
<accession>A0A6C0HTL1</accession>
<dbReference type="PANTHER" id="PTHR12461">
    <property type="entry name" value="HYPOXIA-INDUCIBLE FACTOR 1 ALPHA INHIBITOR-RELATED"/>
    <property type="match status" value="1"/>
</dbReference>
<evidence type="ECO:0000259" key="6">
    <source>
        <dbReference type="PROSITE" id="PS51184"/>
    </source>
</evidence>
<keyword evidence="5" id="KW-0812">Transmembrane</keyword>
<dbReference type="GO" id="GO:0016491">
    <property type="term" value="F:oxidoreductase activity"/>
    <property type="evidence" value="ECO:0007669"/>
    <property type="project" value="UniProtKB-KW"/>
</dbReference>
<evidence type="ECO:0000256" key="1">
    <source>
        <dbReference type="ARBA" id="ARBA00001954"/>
    </source>
</evidence>
<dbReference type="PROSITE" id="PS51184">
    <property type="entry name" value="JMJC"/>
    <property type="match status" value="1"/>
</dbReference>
<dbReference type="Gene3D" id="2.60.120.650">
    <property type="entry name" value="Cupin"/>
    <property type="match status" value="2"/>
</dbReference>
<dbReference type="InterPro" id="IPR003347">
    <property type="entry name" value="JmjC_dom"/>
</dbReference>
<dbReference type="EMBL" id="MN740010">
    <property type="protein sequence ID" value="QHT83637.1"/>
    <property type="molecule type" value="Genomic_DNA"/>
</dbReference>
<sequence length="529" mass="63803">MLKIINFLILFFVILISFVYYYNETIHINDLRNLTNSYNYAHFSKINFYNFFLFPSFLFMTDPIKFVLNEGESIYIPKDWWHWIITPEKTFAINFWFSDKLKNKTTPFKINDLYNKEKVNEIYNKINEIIEDENDIFIWNSEKNSSLKYSGNTFLKEKRNNRYLITLDGYSYVDNTSIKSKFKKYIQNPDILNSNNSIDNNIWVSTGYHDTGLHFDDNYGILFVLKGKKYVTLYPPNNTKYLLPYDTSPNYVKETPIFMKYNENTIFDNNISGFPSQMLLYQSLKHFSNSQNVFKTIQNIYNCKNKFKKLVWGCKNYNNIYRWEIYNYHYDSHNNKKKIKNDWKKIISDNLFISKKTNNIMNDNNTIINSIDILNNDCCFNNELHTYEKIKKNNELITPFYGKGYDIINEKKIRVSNFIYDTYNNFFENKELFFKELDLPYNSKIDLILRKYKAENICLWNKKGDYFIQWLTISIDDFIDFLIENNYKKTFINYVIKNKSEYKNISHEITVVFDRKNIIPYRSGFYGCL</sequence>
<keyword evidence="4" id="KW-0408">Iron</keyword>
<keyword evidence="5" id="KW-1133">Transmembrane helix</keyword>
<organism evidence="7">
    <name type="scientific">viral metagenome</name>
    <dbReference type="NCBI Taxonomy" id="1070528"/>
    <lineage>
        <taxon>unclassified sequences</taxon>
        <taxon>metagenomes</taxon>
        <taxon>organismal metagenomes</taxon>
    </lineage>
</organism>
<proteinExistence type="predicted"/>
<evidence type="ECO:0000256" key="4">
    <source>
        <dbReference type="ARBA" id="ARBA00023004"/>
    </source>
</evidence>
<comment type="cofactor">
    <cofactor evidence="1">
        <name>Fe(2+)</name>
        <dbReference type="ChEBI" id="CHEBI:29033"/>
    </cofactor>
</comment>
<dbReference type="AlphaFoldDB" id="A0A6C0HTL1"/>
<protein>
    <recommendedName>
        <fullName evidence="6">JmjC domain-containing protein</fullName>
    </recommendedName>
</protein>
<dbReference type="PANTHER" id="PTHR12461:SF106">
    <property type="entry name" value="BIFUNCTIONAL PEPTIDASE AND ARGINYL-HYDROXYLASE JMJD5"/>
    <property type="match status" value="1"/>
</dbReference>
<keyword evidence="3" id="KW-0560">Oxidoreductase</keyword>
<evidence type="ECO:0000256" key="2">
    <source>
        <dbReference type="ARBA" id="ARBA00022723"/>
    </source>
</evidence>
<dbReference type="InterPro" id="IPR041667">
    <property type="entry name" value="Cupin_8"/>
</dbReference>
<keyword evidence="5" id="KW-0472">Membrane</keyword>
<evidence type="ECO:0000256" key="3">
    <source>
        <dbReference type="ARBA" id="ARBA00023002"/>
    </source>
</evidence>
<evidence type="ECO:0000313" key="7">
    <source>
        <dbReference type="EMBL" id="QHT83637.1"/>
    </source>
</evidence>
<reference evidence="7" key="1">
    <citation type="journal article" date="2020" name="Nature">
        <title>Giant virus diversity and host interactions through global metagenomics.</title>
        <authorList>
            <person name="Schulz F."/>
            <person name="Roux S."/>
            <person name="Paez-Espino D."/>
            <person name="Jungbluth S."/>
            <person name="Walsh D.A."/>
            <person name="Denef V.J."/>
            <person name="McMahon K.D."/>
            <person name="Konstantinidis K.T."/>
            <person name="Eloe-Fadrosh E.A."/>
            <person name="Kyrpides N.C."/>
            <person name="Woyke T."/>
        </authorList>
    </citation>
    <scope>NUCLEOTIDE SEQUENCE</scope>
    <source>
        <strain evidence="7">GVMAG-M-3300023184-168</strain>
    </source>
</reference>